<evidence type="ECO:0000256" key="7">
    <source>
        <dbReference type="SAM" id="MobiDB-lite"/>
    </source>
</evidence>
<feature type="transmembrane region" description="Helical" evidence="8">
    <location>
        <begin position="809"/>
        <end position="831"/>
    </location>
</feature>
<gene>
    <name evidence="10" type="ORF">VHEMI10575</name>
</gene>
<dbReference type="Pfam" id="PF01699">
    <property type="entry name" value="Na_Ca_ex"/>
    <property type="match status" value="2"/>
</dbReference>
<evidence type="ECO:0000256" key="6">
    <source>
        <dbReference type="ARBA" id="ARBA00023136"/>
    </source>
</evidence>
<dbReference type="Proteomes" id="UP000039046">
    <property type="component" value="Unassembled WGS sequence"/>
</dbReference>
<dbReference type="AlphaFoldDB" id="A0A0A1TTG9"/>
<feature type="compositionally biased region" description="Low complexity" evidence="7">
    <location>
        <begin position="477"/>
        <end position="487"/>
    </location>
</feature>
<feature type="transmembrane region" description="Helical" evidence="8">
    <location>
        <begin position="165"/>
        <end position="186"/>
    </location>
</feature>
<dbReference type="EMBL" id="CDHN01000008">
    <property type="protein sequence ID" value="CEJ95072.1"/>
    <property type="molecule type" value="Genomic_DNA"/>
</dbReference>
<feature type="compositionally biased region" description="Polar residues" evidence="7">
    <location>
        <begin position="495"/>
        <end position="504"/>
    </location>
</feature>
<feature type="transmembrane region" description="Helical" evidence="8">
    <location>
        <begin position="772"/>
        <end position="797"/>
    </location>
</feature>
<keyword evidence="3" id="KW-0813">Transport</keyword>
<feature type="domain" description="Sodium/calcium exchanger membrane region" evidence="9">
    <location>
        <begin position="776"/>
        <end position="936"/>
    </location>
</feature>
<dbReference type="InterPro" id="IPR044880">
    <property type="entry name" value="NCX_ion-bd_dom_sf"/>
</dbReference>
<feature type="transmembrane region" description="Helical" evidence="8">
    <location>
        <begin position="708"/>
        <end position="727"/>
    </location>
</feature>
<evidence type="ECO:0000256" key="4">
    <source>
        <dbReference type="ARBA" id="ARBA00022692"/>
    </source>
</evidence>
<dbReference type="GO" id="GO:0016020">
    <property type="term" value="C:membrane"/>
    <property type="evidence" value="ECO:0007669"/>
    <property type="project" value="UniProtKB-SubCell"/>
</dbReference>
<reference evidence="10 11" key="1">
    <citation type="journal article" date="2015" name="Genome Announc.">
        <title>Draft Genome Sequence and Gene Annotation of the Entomopathogenic Fungus Verticillium hemipterigenum.</title>
        <authorList>
            <person name="Horn F."/>
            <person name="Habel A."/>
            <person name="Scharf D.H."/>
            <person name="Dworschak J."/>
            <person name="Brakhage A.A."/>
            <person name="Guthke R."/>
            <person name="Hertweck C."/>
            <person name="Linde J."/>
        </authorList>
    </citation>
    <scope>NUCLEOTIDE SEQUENCE [LARGE SCALE GENOMIC DNA]</scope>
</reference>
<evidence type="ECO:0000256" key="5">
    <source>
        <dbReference type="ARBA" id="ARBA00022989"/>
    </source>
</evidence>
<name>A0A0A1TTG9_9HYPO</name>
<feature type="compositionally biased region" description="Polar residues" evidence="7">
    <location>
        <begin position="291"/>
        <end position="305"/>
    </location>
</feature>
<feature type="region of interest" description="Disordered" evidence="7">
    <location>
        <begin position="427"/>
        <end position="508"/>
    </location>
</feature>
<organism evidence="10 11">
    <name type="scientific">[Torrubiella] hemipterigena</name>
    <dbReference type="NCBI Taxonomy" id="1531966"/>
    <lineage>
        <taxon>Eukaryota</taxon>
        <taxon>Fungi</taxon>
        <taxon>Dikarya</taxon>
        <taxon>Ascomycota</taxon>
        <taxon>Pezizomycotina</taxon>
        <taxon>Sordariomycetes</taxon>
        <taxon>Hypocreomycetidae</taxon>
        <taxon>Hypocreales</taxon>
        <taxon>Clavicipitaceae</taxon>
        <taxon>Clavicipitaceae incertae sedis</taxon>
        <taxon>'Torrubiella' clade</taxon>
    </lineage>
</organism>
<proteinExistence type="inferred from homology"/>
<feature type="domain" description="Sodium/calcium exchanger membrane region" evidence="9">
    <location>
        <begin position="102"/>
        <end position="241"/>
    </location>
</feature>
<evidence type="ECO:0000313" key="10">
    <source>
        <dbReference type="EMBL" id="CEJ95072.1"/>
    </source>
</evidence>
<evidence type="ECO:0000313" key="11">
    <source>
        <dbReference type="Proteomes" id="UP000039046"/>
    </source>
</evidence>
<feature type="transmembrane region" description="Helical" evidence="8">
    <location>
        <begin position="838"/>
        <end position="865"/>
    </location>
</feature>
<dbReference type="InterPro" id="IPR004837">
    <property type="entry name" value="NaCa_Exmemb"/>
</dbReference>
<feature type="transmembrane region" description="Helical" evidence="8">
    <location>
        <begin position="885"/>
        <end position="910"/>
    </location>
</feature>
<keyword evidence="11" id="KW-1185">Reference proteome</keyword>
<keyword evidence="5 8" id="KW-1133">Transmembrane helix</keyword>
<feature type="transmembrane region" description="Helical" evidence="8">
    <location>
        <begin position="222"/>
        <end position="246"/>
    </location>
</feature>
<dbReference type="PANTHER" id="PTHR12266">
    <property type="entry name" value="NA+/CA2+ K+ INDEPENDENT EXCHANGER"/>
    <property type="match status" value="1"/>
</dbReference>
<dbReference type="GO" id="GO:0006874">
    <property type="term" value="P:intracellular calcium ion homeostasis"/>
    <property type="evidence" value="ECO:0007669"/>
    <property type="project" value="TreeGrafter"/>
</dbReference>
<feature type="region of interest" description="Disordered" evidence="7">
    <location>
        <begin position="278"/>
        <end position="307"/>
    </location>
</feature>
<feature type="transmembrane region" description="Helical" evidence="8">
    <location>
        <begin position="126"/>
        <end position="145"/>
    </location>
</feature>
<feature type="transmembrane region" description="Helical" evidence="8">
    <location>
        <begin position="198"/>
        <end position="216"/>
    </location>
</feature>
<comment type="similarity">
    <text evidence="2">Belongs to the Ca(2+):cation antiporter (CaCA) (TC 2.A.19) family.</text>
</comment>
<feature type="compositionally biased region" description="Basic residues" evidence="7">
    <location>
        <begin position="427"/>
        <end position="438"/>
    </location>
</feature>
<evidence type="ECO:0000259" key="9">
    <source>
        <dbReference type="Pfam" id="PF01699"/>
    </source>
</evidence>
<evidence type="ECO:0000256" key="8">
    <source>
        <dbReference type="SAM" id="Phobius"/>
    </source>
</evidence>
<dbReference type="HOGENOM" id="CLU_004979_2_0_1"/>
<feature type="transmembrane region" description="Helical" evidence="8">
    <location>
        <begin position="95"/>
        <end position="114"/>
    </location>
</feature>
<dbReference type="PANTHER" id="PTHR12266:SF0">
    <property type="entry name" value="MITOCHONDRIAL SODIUM_CALCIUM EXCHANGER PROTEIN"/>
    <property type="match status" value="1"/>
</dbReference>
<dbReference type="GO" id="GO:0008324">
    <property type="term" value="F:monoatomic cation transmembrane transporter activity"/>
    <property type="evidence" value="ECO:0007669"/>
    <property type="project" value="TreeGrafter"/>
</dbReference>
<dbReference type="Gene3D" id="1.20.1420.30">
    <property type="entry name" value="NCX, central ion-binding region"/>
    <property type="match status" value="2"/>
</dbReference>
<protein>
    <recommendedName>
        <fullName evidence="9">Sodium/calcium exchanger membrane region domain-containing protein</fullName>
    </recommendedName>
</protein>
<keyword evidence="6 8" id="KW-0472">Membrane</keyword>
<comment type="subcellular location">
    <subcellularLocation>
        <location evidence="1">Membrane</location>
        <topology evidence="1">Multi-pass membrane protein</topology>
    </subcellularLocation>
</comment>
<feature type="transmembrane region" description="Helical" evidence="8">
    <location>
        <begin position="739"/>
        <end position="760"/>
    </location>
</feature>
<evidence type="ECO:0000256" key="2">
    <source>
        <dbReference type="ARBA" id="ARBA00008170"/>
    </source>
</evidence>
<sequence>MQSPSLRGSRLRSRPLCATLLVISTLAAYSFISHRTRGSVEANLLAPRSATYECRDVNLAKDQCAFIREHCLDEDAGLLPYLELYYCYLGNAQPVAFAILTVWLGLLFTTIGIAASDFFSINLSTIATILGLSESLAGVTFLAFGNGSPDVFSTFAAMGSNSASMAVGELLGAACFITAIVAGSMSLVREFKVSRNSYVRDICFFIIAVIFTTAFLLDGKLYFWECWVMIGYYAVYVVVVVGSHYYSRRNRERRRREGESRSHYYGTFASRATDELAGAPYRDEPDDENSSSRQTTHQSDLSTLENGPRIEIDGSELLQADPELDRTDSNTDHDRIVAAEVSRGMRVLRRGGRRATTITPIRPSLVGVLEFRSALAQLQRESNLPLGAINVPGRSRSENHLTHRARRLTTPAADASRSDALSVIGHEHHHPHHGRLRAHSSCVHQVSTSAPADTLSPDNYGATQHGPAEAHQVSATNPLSASLGPPLLNLPPPAMNSQPASNGRPTLYLDTPSRCSSCTDLSSELAEFPAYTESPNALTPHSIHDRTSSFPISVRSARRDDRSIPVDLPSARPIYWWPYAILPPPHVLLATLFPTLQNWSEKSYWDKFISTISVPSIFLLVSTLPVVEVEAKEDDDSSAETVIAVHPRSSSNTPMLGSATQAVALEGEETLIASVENREAVPNHLAKAASSSPPSSDDHADTGDWNRWLVCMQLFTGPLFAVFILWANMADDLIHPRKALLRMMLCSLVGSLILLAVLLLTTSPHVRPKYHALMCFLGFIISIAWISTVAGEVVGVLKTFGVVLDISEALLGLTIFAAGNSIGDLVANITVARLGYPVMALAACFGGPLLNILLGIGIGGVVMMVQDVNAKQRKHPHREYRYGPYPIKVGGTLIISSITLLVILVGLLIAVPMNKWILGRKIGWALIAIWTITTIVNVVIEVTGVWKGMD</sequence>
<accession>A0A0A1TTG9</accession>
<feature type="transmembrane region" description="Helical" evidence="8">
    <location>
        <begin position="922"/>
        <end position="940"/>
    </location>
</feature>
<feature type="compositionally biased region" description="Polar residues" evidence="7">
    <location>
        <begin position="442"/>
        <end position="451"/>
    </location>
</feature>
<evidence type="ECO:0000256" key="1">
    <source>
        <dbReference type="ARBA" id="ARBA00004141"/>
    </source>
</evidence>
<dbReference type="InterPro" id="IPR051359">
    <property type="entry name" value="CaCA_antiporter"/>
</dbReference>
<evidence type="ECO:0000256" key="3">
    <source>
        <dbReference type="ARBA" id="ARBA00022448"/>
    </source>
</evidence>
<dbReference type="OrthoDB" id="407410at2759"/>
<keyword evidence="4 8" id="KW-0812">Transmembrane</keyword>
<dbReference type="STRING" id="1531966.A0A0A1TTG9"/>